<proteinExistence type="predicted"/>
<evidence type="ECO:0000259" key="1">
    <source>
        <dbReference type="Pfam" id="PF01979"/>
    </source>
</evidence>
<reference evidence="2" key="1">
    <citation type="submission" date="2020-07" db="EMBL/GenBank/DDBJ databases">
        <authorList>
            <person name="Tarantini F.S."/>
            <person name="Hong K.W."/>
            <person name="Chan K.G."/>
        </authorList>
    </citation>
    <scope>NUCLEOTIDE SEQUENCE</scope>
    <source>
        <strain evidence="2">32-07</strain>
    </source>
</reference>
<dbReference type="Pfam" id="PF01979">
    <property type="entry name" value="Amidohydro_1"/>
    <property type="match status" value="1"/>
</dbReference>
<dbReference type="Gene3D" id="3.20.20.140">
    <property type="entry name" value="Metal-dependent hydrolases"/>
    <property type="match status" value="2"/>
</dbReference>
<dbReference type="EMBL" id="CP059572">
    <property type="protein sequence ID" value="QXJ21217.1"/>
    <property type="molecule type" value="Genomic_DNA"/>
</dbReference>
<dbReference type="PROSITE" id="PS51318">
    <property type="entry name" value="TAT"/>
    <property type="match status" value="1"/>
</dbReference>
<dbReference type="Proteomes" id="UP001049518">
    <property type="component" value="Chromosome"/>
</dbReference>
<organism evidence="2 3">
    <name type="scientific">Actinomadura graeca</name>
    <dbReference type="NCBI Taxonomy" id="2750812"/>
    <lineage>
        <taxon>Bacteria</taxon>
        <taxon>Bacillati</taxon>
        <taxon>Actinomycetota</taxon>
        <taxon>Actinomycetes</taxon>
        <taxon>Streptosporangiales</taxon>
        <taxon>Thermomonosporaceae</taxon>
        <taxon>Actinomadura</taxon>
    </lineage>
</organism>
<sequence>MPHPISRRGVLVGGAAAGAALAVGASRAPAAAGPRPRLALRGVTVIDATRPRPRPDSTVLIEGDRVIAVGRRDEVPVHHGVTVLDLPGRYVIPGLCEMHAHSIGTHEISPPLYLANGVTTVREMAGSPVVRRWREDIARGVLAGPRWTIASTIIDGSPSLLAGPDDPDGALLVTGEAEARRAVRRVKAEGADFVKIYSRLDAASFRAVADEARRQGLPLAGHCPDKVAPAWASDLGQRGIEHVHTLWCATSARDRQVRKALDAITIEPGDYAGWFRRFHKVEWLASGHPDPRRAAALFDRLAANGTRVTPTLSMHLIVDRPEDLSLDDPRLKYVPAEDREWWRWAVDNIYLPGRTPEEVRQQRELFDRRLRFVGAMRKAGVGLMGGSEAGFIYAYPGFSLHEELALLVRAGLTPLEAIATATLEPARYLGAERDLGSVRPGRLADLVVLDADPLADIGNTTRIHAVVAGGRLITAEHRRRMLADVEKAAAAPREGLRAARVGCGCHAPYKRAPYKRAPYKRAP</sequence>
<dbReference type="InterPro" id="IPR051781">
    <property type="entry name" value="Metallo-dep_Hydrolase"/>
</dbReference>
<keyword evidence="3" id="KW-1185">Reference proteome</keyword>
<dbReference type="Gene3D" id="2.30.40.10">
    <property type="entry name" value="Urease, subunit C, domain 1"/>
    <property type="match status" value="2"/>
</dbReference>
<dbReference type="InterPro" id="IPR011059">
    <property type="entry name" value="Metal-dep_hydrolase_composite"/>
</dbReference>
<name>A0ABX8QU08_9ACTN</name>
<dbReference type="SUPFAM" id="SSF51556">
    <property type="entry name" value="Metallo-dependent hydrolases"/>
    <property type="match status" value="1"/>
</dbReference>
<protein>
    <submittedName>
        <fullName evidence="2">Amidohydrolase family protein</fullName>
    </submittedName>
</protein>
<evidence type="ECO:0000313" key="2">
    <source>
        <dbReference type="EMBL" id="QXJ21217.1"/>
    </source>
</evidence>
<dbReference type="InterPro" id="IPR006311">
    <property type="entry name" value="TAT_signal"/>
</dbReference>
<dbReference type="InterPro" id="IPR032466">
    <property type="entry name" value="Metal_Hydrolase"/>
</dbReference>
<evidence type="ECO:0000313" key="3">
    <source>
        <dbReference type="Proteomes" id="UP001049518"/>
    </source>
</evidence>
<dbReference type="PANTHER" id="PTHR43135:SF3">
    <property type="entry name" value="ALPHA-D-RIBOSE 1-METHYLPHOSPHONATE 5-TRIPHOSPHATE DIPHOSPHATASE"/>
    <property type="match status" value="1"/>
</dbReference>
<dbReference type="SUPFAM" id="SSF51338">
    <property type="entry name" value="Composite domain of metallo-dependent hydrolases"/>
    <property type="match status" value="1"/>
</dbReference>
<feature type="domain" description="Amidohydrolase-related" evidence="1">
    <location>
        <begin position="399"/>
        <end position="472"/>
    </location>
</feature>
<dbReference type="RefSeq" id="WP_231334356.1">
    <property type="nucleotide sequence ID" value="NZ_CP059572.1"/>
</dbReference>
<gene>
    <name evidence="2" type="ORF">AGRA3207_002049</name>
</gene>
<accession>A0ABX8QU08</accession>
<dbReference type="PANTHER" id="PTHR43135">
    <property type="entry name" value="ALPHA-D-RIBOSE 1-METHYLPHOSPHONATE 5-TRIPHOSPHATE DIPHOSPHATASE"/>
    <property type="match status" value="1"/>
</dbReference>
<dbReference type="InterPro" id="IPR006680">
    <property type="entry name" value="Amidohydro-rel"/>
</dbReference>